<sequence>MNRDLSPEIVLNIDIGAVLKVEILENTILRIIYEKGEMVCDFDIKYVNLLKGD</sequence>
<proteinExistence type="predicted"/>
<dbReference type="AlphaFoldDB" id="A0A9Y1FQD7"/>
<organism evidence="1">
    <name type="scientific">Candidatus Heimdallarchaeum endolithica</name>
    <dbReference type="NCBI Taxonomy" id="2876572"/>
    <lineage>
        <taxon>Archaea</taxon>
        <taxon>Promethearchaeati</taxon>
        <taxon>Candidatus Heimdallarchaeota</taxon>
        <taxon>Candidatus Heimdallarchaeia (ex Rinke et al. 2021) (nom. nud.)</taxon>
        <taxon>Candidatus Heimdallarchaeales</taxon>
        <taxon>Candidatus Heimdallarchaeaceae</taxon>
        <taxon>Candidatus Heimdallarchaeum</taxon>
    </lineage>
</organism>
<accession>A0A9Y1FQD7</accession>
<dbReference type="EMBL" id="CP084167">
    <property type="protein sequence ID" value="UJG44398.1"/>
    <property type="molecule type" value="Genomic_DNA"/>
</dbReference>
<reference evidence="1" key="1">
    <citation type="journal article" date="2022" name="Nat. Microbiol.">
        <title>Unique mobile elements and scalable gene flow at the prokaryote-eukaryote boundary revealed by circularized Asgard archaea genomes.</title>
        <authorList>
            <person name="Wu F."/>
            <person name="Speth D.R."/>
            <person name="Philosof A."/>
            <person name="Cremiere A."/>
            <person name="Narayanan A."/>
            <person name="Barco R.A."/>
            <person name="Connon S.A."/>
            <person name="Amend J.P."/>
            <person name="Antoshechkin I.A."/>
            <person name="Orphan V.J."/>
        </authorList>
    </citation>
    <scope>NUCLEOTIDE SEQUENCE</scope>
    <source>
        <strain evidence="1">PR6</strain>
    </source>
</reference>
<protein>
    <submittedName>
        <fullName evidence="1">Uncharacterized protein</fullName>
    </submittedName>
</protein>
<dbReference type="Proteomes" id="UP001200513">
    <property type="component" value="Chromosome"/>
</dbReference>
<gene>
    <name evidence="1" type="ORF">K9W46_04260</name>
</gene>
<evidence type="ECO:0000313" key="1">
    <source>
        <dbReference type="EMBL" id="UJG44398.1"/>
    </source>
</evidence>
<name>A0A9Y1FQD7_9ARCH</name>